<evidence type="ECO:0000256" key="1">
    <source>
        <dbReference type="SAM" id="MobiDB-lite"/>
    </source>
</evidence>
<feature type="transmembrane region" description="Helical" evidence="2">
    <location>
        <begin position="21"/>
        <end position="42"/>
    </location>
</feature>
<protein>
    <submittedName>
        <fullName evidence="3">Uncharacterized protein</fullName>
    </submittedName>
</protein>
<dbReference type="Proteomes" id="UP000320390">
    <property type="component" value="Chromosome"/>
</dbReference>
<keyword evidence="2" id="KW-0472">Membrane</keyword>
<dbReference type="EMBL" id="CP036434">
    <property type="protein sequence ID" value="QDV07348.1"/>
    <property type="molecule type" value="Genomic_DNA"/>
</dbReference>
<organism evidence="3 4">
    <name type="scientific">Saltatorellus ferox</name>
    <dbReference type="NCBI Taxonomy" id="2528018"/>
    <lineage>
        <taxon>Bacteria</taxon>
        <taxon>Pseudomonadati</taxon>
        <taxon>Planctomycetota</taxon>
        <taxon>Planctomycetia</taxon>
        <taxon>Planctomycetia incertae sedis</taxon>
        <taxon>Saltatorellus</taxon>
    </lineage>
</organism>
<feature type="region of interest" description="Disordered" evidence="1">
    <location>
        <begin position="103"/>
        <end position="127"/>
    </location>
</feature>
<gene>
    <name evidence="3" type="ORF">Poly30_28720</name>
</gene>
<accession>A0A518ETE0</accession>
<keyword evidence="2" id="KW-1133">Transmembrane helix</keyword>
<evidence type="ECO:0000256" key="2">
    <source>
        <dbReference type="SAM" id="Phobius"/>
    </source>
</evidence>
<proteinExistence type="predicted"/>
<name>A0A518ETE0_9BACT</name>
<keyword evidence="2" id="KW-0812">Transmembrane</keyword>
<evidence type="ECO:0000313" key="3">
    <source>
        <dbReference type="EMBL" id="QDV07348.1"/>
    </source>
</evidence>
<dbReference type="AlphaFoldDB" id="A0A518ETE0"/>
<keyword evidence="4" id="KW-1185">Reference proteome</keyword>
<evidence type="ECO:0000313" key="4">
    <source>
        <dbReference type="Proteomes" id="UP000320390"/>
    </source>
</evidence>
<sequence>MKQQLTQEKSRTPKTRLAAWRARDGLILLVGVGAAVVLAFLMRDARDPLLNTPMVAGTSGGGFAGTGTEKRGAESVWMNRDEGQELERVELAVTDVVAREPLARPGIESDEGPEGPAAVEQGSKPRGSRVAFIADTSGASRSTVEVLRTDLAGAEVLSLEIGLDAMGGEGDTAAAILAAGTYRAALVLDGLYGPAVQFTVEDEARSVSLAPPIPFVLIFPVKPTASDEVLVDGVLVSVKRVDLDGFGLEAPRRDFLPATATGLVTVTDLTFGQFEISVSAPDHQTVTEIMELPGRWSAQLDSGHEIQLNGFALHPPFSVAFRLEDVPPELSQADFQIAHTHMGEKVSFDAMGKASLRVPSNCEPLYIKIWFPDGSVSVRYLDGGLPGPGEEHVISVRRDCNLELDVRFDPKIRSQLEGADVAVQVSYLDGNGDAVILGKEVKGDGVVTLEGLPPGEAVASLSVVDEATALSMVWRCEPIALREGSSNHCSLDVAEFPLTVKFVDGDGEPVAGFHAEVYRVPNTTTWMTGGPSDENGILRLPRATEGTYTIRGNSRDWSYSLLDQRIQLSTPNASLEVVLAPIQSVELECEVAGRPRSGASFDIHGPDCEIRFLTRETDEMGKTAPMQLVAGSRARATLRTPGLWMPDRTFELLPGRNLVTAWDLGVIEGNDRRLLAACISALGPSLEEWAASGAIEVQAEGDRGFRVEVPACAYTLEVPGADPRKFSVLRGETVRLP</sequence>
<reference evidence="3 4" key="1">
    <citation type="submission" date="2019-02" db="EMBL/GenBank/DDBJ databases">
        <title>Deep-cultivation of Planctomycetes and their phenomic and genomic characterization uncovers novel biology.</title>
        <authorList>
            <person name="Wiegand S."/>
            <person name="Jogler M."/>
            <person name="Boedeker C."/>
            <person name="Pinto D."/>
            <person name="Vollmers J."/>
            <person name="Rivas-Marin E."/>
            <person name="Kohn T."/>
            <person name="Peeters S.H."/>
            <person name="Heuer A."/>
            <person name="Rast P."/>
            <person name="Oberbeckmann S."/>
            <person name="Bunk B."/>
            <person name="Jeske O."/>
            <person name="Meyerdierks A."/>
            <person name="Storesund J.E."/>
            <person name="Kallscheuer N."/>
            <person name="Luecker S."/>
            <person name="Lage O.M."/>
            <person name="Pohl T."/>
            <person name="Merkel B.J."/>
            <person name="Hornburger P."/>
            <person name="Mueller R.-W."/>
            <person name="Bruemmer F."/>
            <person name="Labrenz M."/>
            <person name="Spormann A.M."/>
            <person name="Op den Camp H."/>
            <person name="Overmann J."/>
            <person name="Amann R."/>
            <person name="Jetten M.S.M."/>
            <person name="Mascher T."/>
            <person name="Medema M.H."/>
            <person name="Devos D.P."/>
            <person name="Kaster A.-K."/>
            <person name="Ovreas L."/>
            <person name="Rohde M."/>
            <person name="Galperin M.Y."/>
            <person name="Jogler C."/>
        </authorList>
    </citation>
    <scope>NUCLEOTIDE SEQUENCE [LARGE SCALE GENOMIC DNA]</scope>
    <source>
        <strain evidence="3 4">Poly30</strain>
    </source>
</reference>